<dbReference type="EMBL" id="FOQY01000056">
    <property type="protein sequence ID" value="SFL12282.1"/>
    <property type="molecule type" value="Genomic_DNA"/>
</dbReference>
<evidence type="ECO:0000256" key="1">
    <source>
        <dbReference type="ARBA" id="ARBA00022801"/>
    </source>
</evidence>
<evidence type="ECO:0000313" key="4">
    <source>
        <dbReference type="EMBL" id="SFL12282.1"/>
    </source>
</evidence>
<organism evidence="4 5">
    <name type="scientific">Streptosporangium canum</name>
    <dbReference type="NCBI Taxonomy" id="324952"/>
    <lineage>
        <taxon>Bacteria</taxon>
        <taxon>Bacillati</taxon>
        <taxon>Actinomycetota</taxon>
        <taxon>Actinomycetes</taxon>
        <taxon>Streptosporangiales</taxon>
        <taxon>Streptosporangiaceae</taxon>
        <taxon>Streptosporangium</taxon>
    </lineage>
</organism>
<dbReference type="SUPFAM" id="SSF53474">
    <property type="entry name" value="alpha/beta-Hydrolases"/>
    <property type="match status" value="1"/>
</dbReference>
<proteinExistence type="predicted"/>
<dbReference type="PANTHER" id="PTHR43329">
    <property type="entry name" value="EPOXIDE HYDROLASE"/>
    <property type="match status" value="1"/>
</dbReference>
<dbReference type="Gene3D" id="3.40.50.1820">
    <property type="entry name" value="alpha/beta hydrolase"/>
    <property type="match status" value="1"/>
</dbReference>
<name>A0A1I4F2S8_9ACTN</name>
<dbReference type="PRINTS" id="PR00412">
    <property type="entry name" value="EPOXHYDRLASE"/>
</dbReference>
<dbReference type="Pfam" id="PF00561">
    <property type="entry name" value="Abhydrolase_1"/>
    <property type="match status" value="1"/>
</dbReference>
<gene>
    <name evidence="4" type="ORF">SAMN05216275_15632</name>
</gene>
<accession>A0A1I4F2S8</accession>
<keyword evidence="2" id="KW-0812">Transmembrane</keyword>
<keyword evidence="2" id="KW-0472">Membrane</keyword>
<dbReference type="InterPro" id="IPR029058">
    <property type="entry name" value="AB_hydrolase_fold"/>
</dbReference>
<dbReference type="AlphaFoldDB" id="A0A1I4F2S8"/>
<keyword evidence="5" id="KW-1185">Reference proteome</keyword>
<dbReference type="InterPro" id="IPR000073">
    <property type="entry name" value="AB_hydrolase_1"/>
</dbReference>
<evidence type="ECO:0000256" key="2">
    <source>
        <dbReference type="SAM" id="Phobius"/>
    </source>
</evidence>
<keyword evidence="1" id="KW-0378">Hydrolase</keyword>
<dbReference type="InterPro" id="IPR000639">
    <property type="entry name" value="Epox_hydrolase-like"/>
</dbReference>
<evidence type="ECO:0000313" key="5">
    <source>
        <dbReference type="Proteomes" id="UP000199111"/>
    </source>
</evidence>
<protein>
    <submittedName>
        <fullName evidence="4">Pimeloyl-ACP methyl ester carboxylesterase</fullName>
    </submittedName>
</protein>
<dbReference type="Proteomes" id="UP000199111">
    <property type="component" value="Unassembled WGS sequence"/>
</dbReference>
<reference evidence="5" key="1">
    <citation type="submission" date="2016-10" db="EMBL/GenBank/DDBJ databases">
        <authorList>
            <person name="Varghese N."/>
            <person name="Submissions S."/>
        </authorList>
    </citation>
    <scope>NUCLEOTIDE SEQUENCE [LARGE SCALE GENOMIC DNA]</scope>
    <source>
        <strain evidence="5">CGMCC 4.2126</strain>
    </source>
</reference>
<feature type="domain" description="AB hydrolase-1" evidence="3">
    <location>
        <begin position="103"/>
        <end position="339"/>
    </location>
</feature>
<dbReference type="GO" id="GO:0016787">
    <property type="term" value="F:hydrolase activity"/>
    <property type="evidence" value="ECO:0007669"/>
    <property type="project" value="UniProtKB-KW"/>
</dbReference>
<keyword evidence="2" id="KW-1133">Transmembrane helix</keyword>
<evidence type="ECO:0000259" key="3">
    <source>
        <dbReference type="Pfam" id="PF00561"/>
    </source>
</evidence>
<feature type="transmembrane region" description="Helical" evidence="2">
    <location>
        <begin position="41"/>
        <end position="62"/>
    </location>
</feature>
<sequence length="367" mass="40005">MTLDRPVALWSVEGELDMPLEETTPRVTVRASRGRPRVRRWGRAAISAFVTLVALVTMTAGATASGTPEEPSEGPARFAPGFTHGKVAVDGGTIHYVRGGSGPAIVLLHGWPETWLMWRQVMPELAREHTVIAIDLPGLGASSIPSGGYDKVTTSRRIRQAVNRLGFTQVEILGHDLGVLIAYPYARDFPNEVTRLAMIESPLPGFGLEELYGISWHFRFNASPSPIPEQIMDNGDVSTYLGMMFNFSHRPDAIDRERYYKAYADPARRTAGYEYYRAFAADAENNKANADKRLSMPVLGIGGQYSFGPGVASSFQQVGDDVRTAVAPDSGHFVPEENPRFTIDCAKLFFGAQSGTPSQPELAGCAP</sequence>